<dbReference type="PANTHER" id="PTHR31179">
    <property type="entry name" value="RAB GTPASE-BINDING EFFECTOR PROTEIN"/>
    <property type="match status" value="1"/>
</dbReference>
<evidence type="ECO:0000259" key="20">
    <source>
        <dbReference type="Pfam" id="PF09311"/>
    </source>
</evidence>
<evidence type="ECO:0000256" key="3">
    <source>
        <dbReference type="ARBA" id="ARBA00004412"/>
    </source>
</evidence>
<dbReference type="GO" id="GO:0006897">
    <property type="term" value="P:endocytosis"/>
    <property type="evidence" value="ECO:0007669"/>
    <property type="project" value="UniProtKB-KW"/>
</dbReference>
<evidence type="ECO:0000256" key="15">
    <source>
        <dbReference type="ARBA" id="ARBA00023273"/>
    </source>
</evidence>
<evidence type="ECO:0000256" key="11">
    <source>
        <dbReference type="ARBA" id="ARBA00022794"/>
    </source>
</evidence>
<evidence type="ECO:0000313" key="22">
    <source>
        <dbReference type="Proteomes" id="UP001152622"/>
    </source>
</evidence>
<reference evidence="21" key="1">
    <citation type="journal article" date="2023" name="Science">
        <title>Genome structures resolve the early diversification of teleost fishes.</title>
        <authorList>
            <person name="Parey E."/>
            <person name="Louis A."/>
            <person name="Montfort J."/>
            <person name="Bouchez O."/>
            <person name="Roques C."/>
            <person name="Iampietro C."/>
            <person name="Lluch J."/>
            <person name="Castinel A."/>
            <person name="Donnadieu C."/>
            <person name="Desvignes T."/>
            <person name="Floi Bucao C."/>
            <person name="Jouanno E."/>
            <person name="Wen M."/>
            <person name="Mejri S."/>
            <person name="Dirks R."/>
            <person name="Jansen H."/>
            <person name="Henkel C."/>
            <person name="Chen W.J."/>
            <person name="Zahm M."/>
            <person name="Cabau C."/>
            <person name="Klopp C."/>
            <person name="Thompson A.W."/>
            <person name="Robinson-Rechavi M."/>
            <person name="Braasch I."/>
            <person name="Lecointre G."/>
            <person name="Bobe J."/>
            <person name="Postlethwait J.H."/>
            <person name="Berthelot C."/>
            <person name="Roest Crollius H."/>
            <person name="Guiguen Y."/>
        </authorList>
    </citation>
    <scope>NUCLEOTIDE SEQUENCE</scope>
    <source>
        <strain evidence="21">WJC10195</strain>
    </source>
</reference>
<dbReference type="GO" id="GO:0015031">
    <property type="term" value="P:protein transport"/>
    <property type="evidence" value="ECO:0007669"/>
    <property type="project" value="UniProtKB-KW"/>
</dbReference>
<dbReference type="Gene3D" id="1.20.5.730">
    <property type="entry name" value="Single helix bin"/>
    <property type="match status" value="1"/>
</dbReference>
<dbReference type="OrthoDB" id="79940at2759"/>
<evidence type="ECO:0000256" key="13">
    <source>
        <dbReference type="ARBA" id="ARBA00023054"/>
    </source>
</evidence>
<dbReference type="Pfam" id="PF09311">
    <property type="entry name" value="Rab5-bind"/>
    <property type="match status" value="2"/>
</dbReference>
<feature type="coiled-coil region" evidence="17">
    <location>
        <begin position="343"/>
        <end position="426"/>
    </location>
</feature>
<evidence type="ECO:0000256" key="6">
    <source>
        <dbReference type="ARBA" id="ARBA00022448"/>
    </source>
</evidence>
<keyword evidence="9" id="KW-0254">Endocytosis</keyword>
<feature type="region of interest" description="Disordered" evidence="18">
    <location>
        <begin position="86"/>
        <end position="160"/>
    </location>
</feature>
<dbReference type="InterPro" id="IPR015390">
    <property type="entry name" value="Rabaptin_Rab5-bd_dom"/>
</dbReference>
<dbReference type="InterPro" id="IPR018514">
    <property type="entry name" value="Rabaptin_CC"/>
</dbReference>
<evidence type="ECO:0000256" key="12">
    <source>
        <dbReference type="ARBA" id="ARBA00022927"/>
    </source>
</evidence>
<dbReference type="PANTHER" id="PTHR31179:SF6">
    <property type="entry name" value="RAB GTPASE-BINDING EFFECTOR PROTEIN 2"/>
    <property type="match status" value="1"/>
</dbReference>
<evidence type="ECO:0000256" key="7">
    <source>
        <dbReference type="ARBA" id="ARBA00022490"/>
    </source>
</evidence>
<dbReference type="InterPro" id="IPR003914">
    <property type="entry name" value="Rabaptin"/>
</dbReference>
<keyword evidence="14" id="KW-0206">Cytoskeleton</keyword>
<dbReference type="GO" id="GO:0005813">
    <property type="term" value="C:centrosome"/>
    <property type="evidence" value="ECO:0007669"/>
    <property type="project" value="UniProtKB-SubCell"/>
</dbReference>
<keyword evidence="11" id="KW-0970">Cilium biogenesis/degradation</keyword>
<sequence>MEQIDTQATQNASEETEAVATLQDQLADCRAQLEHWQGVATICEMSKQEELGELQKQCDQEIQSLQEALRETVSQYEGRISALQSERTQWRRGGASTPIDCKGSLQKGKNDGDPSLKEARLRRGGQTDREAGGLGDRQDCDPGELEARAEGADSEGAESEGGSLLMEGYFSQHCDTSSLSSFSLDTPSLPRRPPPQEDTASLLSTGTLVPEAIYLPPPGHRLITHFDWDTLHTQVSELQGELARLREERADLEKELVTHTADTQRQVSVLQSQVQTSEALLQDLQKSLSQSQNSVQSRLAELSLSQKKMCCELSRLRGGETQEDGGEDPLSIISPTLQGAHCEERLRIEIVNLKEQLETRTEESEVLEVQLSSLKTETDRIQCYNEKLQNELQACRIELSGLRVALSHLQRDCKAQSNDKSALQQQCLELRSQVISLHSQLDTSQTVQKDFVQLSQSLQVKLELIRQAESMYQVKEILEEGLTDDITKPEETT</sequence>
<keyword evidence="8" id="KW-0597">Phosphoprotein</keyword>
<keyword evidence="22" id="KW-1185">Reference proteome</keyword>
<proteinExistence type="inferred from homology"/>
<protein>
    <recommendedName>
        <fullName evidence="5">Rab GTPase-binding effector protein 2</fullName>
    </recommendedName>
</protein>
<accession>A0A9Q1E4V8</accession>
<feature type="domain" description="Rabaptin coiled-coil" evidence="19">
    <location>
        <begin position="14"/>
        <end position="92"/>
    </location>
</feature>
<feature type="region of interest" description="Disordered" evidence="18">
    <location>
        <begin position="181"/>
        <end position="203"/>
    </location>
</feature>
<dbReference type="GO" id="GO:0005096">
    <property type="term" value="F:GTPase activator activity"/>
    <property type="evidence" value="ECO:0007669"/>
    <property type="project" value="InterPro"/>
</dbReference>
<evidence type="ECO:0000256" key="18">
    <source>
        <dbReference type="SAM" id="MobiDB-lite"/>
    </source>
</evidence>
<dbReference type="SUPFAM" id="SSF103652">
    <property type="entry name" value="G protein-binding domain"/>
    <property type="match status" value="2"/>
</dbReference>
<dbReference type="GO" id="GO:0005769">
    <property type="term" value="C:early endosome"/>
    <property type="evidence" value="ECO:0007669"/>
    <property type="project" value="UniProtKB-SubCell"/>
</dbReference>
<feature type="domain" description="Rabaptin GTPase-Rab5 binding" evidence="20">
    <location>
        <begin position="342"/>
        <end position="469"/>
    </location>
</feature>
<evidence type="ECO:0000256" key="16">
    <source>
        <dbReference type="ARBA" id="ARBA00045310"/>
    </source>
</evidence>
<feature type="coiled-coil region" evidence="17">
    <location>
        <begin position="12"/>
        <end position="86"/>
    </location>
</feature>
<gene>
    <name evidence="21" type="ORF">SKAU_G00429280</name>
</gene>
<evidence type="ECO:0000256" key="8">
    <source>
        <dbReference type="ARBA" id="ARBA00022553"/>
    </source>
</evidence>
<evidence type="ECO:0000256" key="14">
    <source>
        <dbReference type="ARBA" id="ARBA00023212"/>
    </source>
</evidence>
<feature type="compositionally biased region" description="Basic and acidic residues" evidence="18">
    <location>
        <begin position="108"/>
        <end position="151"/>
    </location>
</feature>
<comment type="caution">
    <text evidence="21">The sequence shown here is derived from an EMBL/GenBank/DDBJ whole genome shotgun (WGS) entry which is preliminary data.</text>
</comment>
<evidence type="ECO:0000259" key="19">
    <source>
        <dbReference type="Pfam" id="PF03528"/>
    </source>
</evidence>
<evidence type="ECO:0000256" key="10">
    <source>
        <dbReference type="ARBA" id="ARBA00022753"/>
    </source>
</evidence>
<keyword evidence="6" id="KW-0813">Transport</keyword>
<keyword evidence="15" id="KW-0966">Cell projection</keyword>
<evidence type="ECO:0000256" key="2">
    <source>
        <dbReference type="ARBA" id="ARBA00004300"/>
    </source>
</evidence>
<comment type="subcellular location">
    <subcellularLocation>
        <location evidence="1">Cytoplasm</location>
        <location evidence="1">Cytoskeleton</location>
        <location evidence="1">Cilium basal body</location>
    </subcellularLocation>
    <subcellularLocation>
        <location evidence="2">Cytoplasm</location>
        <location evidence="2">Cytoskeleton</location>
        <location evidence="2">Microtubule organizing center</location>
        <location evidence="2">Centrosome</location>
    </subcellularLocation>
    <subcellularLocation>
        <location evidence="3">Early endosome</location>
    </subcellularLocation>
</comment>
<organism evidence="21 22">
    <name type="scientific">Synaphobranchus kaupii</name>
    <name type="common">Kaup's arrowtooth eel</name>
    <dbReference type="NCBI Taxonomy" id="118154"/>
    <lineage>
        <taxon>Eukaryota</taxon>
        <taxon>Metazoa</taxon>
        <taxon>Chordata</taxon>
        <taxon>Craniata</taxon>
        <taxon>Vertebrata</taxon>
        <taxon>Euteleostomi</taxon>
        <taxon>Actinopterygii</taxon>
        <taxon>Neopterygii</taxon>
        <taxon>Teleostei</taxon>
        <taxon>Anguilliformes</taxon>
        <taxon>Synaphobranchidae</taxon>
        <taxon>Synaphobranchus</taxon>
    </lineage>
</organism>
<dbReference type="GO" id="GO:0008083">
    <property type="term" value="F:growth factor activity"/>
    <property type="evidence" value="ECO:0007669"/>
    <property type="project" value="InterPro"/>
</dbReference>
<dbReference type="EMBL" id="JAINUF010000045">
    <property type="protein sequence ID" value="KAJ8332095.1"/>
    <property type="molecule type" value="Genomic_DNA"/>
</dbReference>
<dbReference type="GO" id="GO:0030030">
    <property type="term" value="P:cell projection organization"/>
    <property type="evidence" value="ECO:0007669"/>
    <property type="project" value="UniProtKB-KW"/>
</dbReference>
<dbReference type="Gene3D" id="1.20.5.340">
    <property type="match status" value="1"/>
</dbReference>
<evidence type="ECO:0000256" key="5">
    <source>
        <dbReference type="ARBA" id="ARBA00019765"/>
    </source>
</evidence>
<dbReference type="AlphaFoldDB" id="A0A9Q1E4V8"/>
<comment type="similarity">
    <text evidence="4">Belongs to the rabaptin family.</text>
</comment>
<dbReference type="Proteomes" id="UP001152622">
    <property type="component" value="Unassembled WGS sequence"/>
</dbReference>
<name>A0A9Q1E4V8_SYNKA</name>
<comment type="function">
    <text evidence="16">Plays a role in membrane trafficking and in homotypic early endosome fusion. Participates in arteriogenesis by regulating vascular endothelial growth factor receptor 2/VEGFR2 cell surface expression and endosomal trafficking. By interacting with SDCCAG8, localizes to centrosomes and plays a critical role in ciliogenesis.</text>
</comment>
<evidence type="ECO:0000256" key="1">
    <source>
        <dbReference type="ARBA" id="ARBA00004120"/>
    </source>
</evidence>
<keyword evidence="12" id="KW-0653">Protein transport</keyword>
<feature type="coiled-coil region" evidence="17">
    <location>
        <begin position="228"/>
        <end position="262"/>
    </location>
</feature>
<keyword evidence="10" id="KW-0967">Endosome</keyword>
<keyword evidence="13 17" id="KW-0175">Coiled coil</keyword>
<keyword evidence="7" id="KW-0963">Cytoplasm</keyword>
<evidence type="ECO:0000256" key="17">
    <source>
        <dbReference type="SAM" id="Coils"/>
    </source>
</evidence>
<evidence type="ECO:0000256" key="9">
    <source>
        <dbReference type="ARBA" id="ARBA00022583"/>
    </source>
</evidence>
<evidence type="ECO:0000256" key="4">
    <source>
        <dbReference type="ARBA" id="ARBA00006603"/>
    </source>
</evidence>
<dbReference type="Pfam" id="PF03528">
    <property type="entry name" value="Rabaptin"/>
    <property type="match status" value="1"/>
</dbReference>
<evidence type="ECO:0000313" key="21">
    <source>
        <dbReference type="EMBL" id="KAJ8332095.1"/>
    </source>
</evidence>
<feature type="domain" description="Rabaptin GTPase-Rab5 binding" evidence="20">
    <location>
        <begin position="237"/>
        <end position="317"/>
    </location>
</feature>